<evidence type="ECO:0000313" key="1">
    <source>
        <dbReference type="EMBL" id="PPJ24984.1"/>
    </source>
</evidence>
<organism evidence="1 2">
    <name type="scientific">Nocardia nova</name>
    <dbReference type="NCBI Taxonomy" id="37330"/>
    <lineage>
        <taxon>Bacteria</taxon>
        <taxon>Bacillati</taxon>
        <taxon>Actinomycetota</taxon>
        <taxon>Actinomycetes</taxon>
        <taxon>Mycobacteriales</taxon>
        <taxon>Nocardiaceae</taxon>
        <taxon>Nocardia</taxon>
    </lineage>
</organism>
<dbReference type="InterPro" id="IPR022205">
    <property type="entry name" value="DUF3732"/>
</dbReference>
<dbReference type="EMBL" id="PSZC01000088">
    <property type="protein sequence ID" value="PPJ24984.1"/>
    <property type="molecule type" value="Genomic_DNA"/>
</dbReference>
<name>A0A2S6A133_9NOCA</name>
<accession>A0A2S6A133</accession>
<evidence type="ECO:0000313" key="2">
    <source>
        <dbReference type="Proteomes" id="UP000239874"/>
    </source>
</evidence>
<dbReference type="AlphaFoldDB" id="A0A2S6A133"/>
<comment type="caution">
    <text evidence="1">The sequence shown here is derived from an EMBL/GenBank/DDBJ whole genome shotgun (WGS) entry which is preliminary data.</text>
</comment>
<gene>
    <name evidence="1" type="ORF">C5E45_35090</name>
</gene>
<sequence>MIIPARRALSHSRHTDRAHARRWIEAKAAALELDHSDAPIRLDVNRLTVVADTNEGPVRLADMGSAENHLGYHVATLLSLHEWFSEHRNPVPRTLILDQPSQVYFPPDYTGQPTPQGTDLSHLLNVYQTIVNSTEALNGALQVIVVEHADLADPLFRNHVIERWRYSNNQALVPPDWITEPIDEEDE</sequence>
<dbReference type="Proteomes" id="UP000239874">
    <property type="component" value="Unassembled WGS sequence"/>
</dbReference>
<dbReference type="Pfam" id="PF12532">
    <property type="entry name" value="DUF3732"/>
    <property type="match status" value="1"/>
</dbReference>
<protein>
    <recommendedName>
        <fullName evidence="3">DUF3732 domain-containing protein</fullName>
    </recommendedName>
</protein>
<reference evidence="1 2" key="1">
    <citation type="submission" date="2018-02" db="EMBL/GenBank/DDBJ databases">
        <title>8 Nocardia nova and 1 Nocardia cyriacigeorgica strain used for evolution to TMP-SMX.</title>
        <authorList>
            <person name="Mehta H."/>
            <person name="Weng J."/>
            <person name="Shamoo Y."/>
        </authorList>
    </citation>
    <scope>NUCLEOTIDE SEQUENCE [LARGE SCALE GENOMIC DNA]</scope>
    <source>
        <strain evidence="1 2">MDA3139</strain>
    </source>
</reference>
<evidence type="ECO:0008006" key="3">
    <source>
        <dbReference type="Google" id="ProtNLM"/>
    </source>
</evidence>
<dbReference type="RefSeq" id="WP_104380789.1">
    <property type="nucleotide sequence ID" value="NZ_PSZC01000088.1"/>
</dbReference>
<proteinExistence type="predicted"/>